<name>A0ACB9GPV7_9ASTR</name>
<reference evidence="2" key="1">
    <citation type="journal article" date="2022" name="Mol. Ecol. Resour.">
        <title>The genomes of chicory, endive, great burdock and yacon provide insights into Asteraceae palaeo-polyploidization history and plant inulin production.</title>
        <authorList>
            <person name="Fan W."/>
            <person name="Wang S."/>
            <person name="Wang H."/>
            <person name="Wang A."/>
            <person name="Jiang F."/>
            <person name="Liu H."/>
            <person name="Zhao H."/>
            <person name="Xu D."/>
            <person name="Zhang Y."/>
        </authorList>
    </citation>
    <scope>NUCLEOTIDE SEQUENCE [LARGE SCALE GENOMIC DNA]</scope>
    <source>
        <strain evidence="2">cv. Yunnan</strain>
    </source>
</reference>
<dbReference type="EMBL" id="CM042031">
    <property type="protein sequence ID" value="KAI3785679.1"/>
    <property type="molecule type" value="Genomic_DNA"/>
</dbReference>
<gene>
    <name evidence="1" type="ORF">L1987_44803</name>
</gene>
<sequence>MVDMRRLNKNSGDLPKFSDLGDSDTSRDQPTRLGLNPLKLMGGFVVCLMGLSVLFSISVILKDFNSNSIWAVADARVLDVALPRDLGQEDDPLAAFVNHNKKLQSSSFEHDDRLLNGLISGQFDEDSCLSRYQVASYRKESPYKPSSYLISRLRRYEALHKRCGPNTEPYNRHVANLRAGKKTEEASDCNYLVWVSLSGLGNRILTLGSAFLYALLTDRVLLVDRGVDLDDLFCEPFPEVSWLLPLDFPIIDQFNSLNQKSPECFGNMLKTSNTSSSLPYVYLHLVHDYDDHDKLFFCDQDQSFLQNVPWVFMKSDNYFIPSLFLMPSFEQELHNLFPEKETVFHFIGRYLFFPTNPIWGLVTRYYNSYLAQADERIGIQVRVFDTRPGPFQYVLDQILACSLDNNVLPDINSNKSFIASPGNQKSKAVLLTSLSSGYFEKIRDMYWEHPTVTGEVIEVFQPSHEGYQQTEKKMHHRKAWAEMYLLSLTDKLITSSWSTFGYVAQSLGGLNPWILYKPENETTPNPACTHAMSIEPCFHAPPFFDCKKRTGTDTGAVVPHVRHCEDMSWGLKLVNPTVDSVV</sequence>
<reference evidence="1 2" key="2">
    <citation type="journal article" date="2022" name="Mol. Ecol. Resour.">
        <title>The genomes of chicory, endive, great burdock and yacon provide insights into Asteraceae paleo-polyploidization history and plant inulin production.</title>
        <authorList>
            <person name="Fan W."/>
            <person name="Wang S."/>
            <person name="Wang H."/>
            <person name="Wang A."/>
            <person name="Jiang F."/>
            <person name="Liu H."/>
            <person name="Zhao H."/>
            <person name="Xu D."/>
            <person name="Zhang Y."/>
        </authorList>
    </citation>
    <scope>NUCLEOTIDE SEQUENCE [LARGE SCALE GENOMIC DNA]</scope>
    <source>
        <strain evidence="2">cv. Yunnan</strain>
        <tissue evidence="1">Leaves</tissue>
    </source>
</reference>
<evidence type="ECO:0000313" key="1">
    <source>
        <dbReference type="EMBL" id="KAI3785679.1"/>
    </source>
</evidence>
<proteinExistence type="predicted"/>
<dbReference type="Proteomes" id="UP001056120">
    <property type="component" value="Linkage Group LG14"/>
</dbReference>
<keyword evidence="2" id="KW-1185">Reference proteome</keyword>
<comment type="caution">
    <text evidence="1">The sequence shown here is derived from an EMBL/GenBank/DDBJ whole genome shotgun (WGS) entry which is preliminary data.</text>
</comment>
<protein>
    <submittedName>
        <fullName evidence="1">Uncharacterized protein</fullName>
    </submittedName>
</protein>
<evidence type="ECO:0000313" key="2">
    <source>
        <dbReference type="Proteomes" id="UP001056120"/>
    </source>
</evidence>
<accession>A0ACB9GPV7</accession>
<organism evidence="1 2">
    <name type="scientific">Smallanthus sonchifolius</name>
    <dbReference type="NCBI Taxonomy" id="185202"/>
    <lineage>
        <taxon>Eukaryota</taxon>
        <taxon>Viridiplantae</taxon>
        <taxon>Streptophyta</taxon>
        <taxon>Embryophyta</taxon>
        <taxon>Tracheophyta</taxon>
        <taxon>Spermatophyta</taxon>
        <taxon>Magnoliopsida</taxon>
        <taxon>eudicotyledons</taxon>
        <taxon>Gunneridae</taxon>
        <taxon>Pentapetalae</taxon>
        <taxon>asterids</taxon>
        <taxon>campanulids</taxon>
        <taxon>Asterales</taxon>
        <taxon>Asteraceae</taxon>
        <taxon>Asteroideae</taxon>
        <taxon>Heliantheae alliance</taxon>
        <taxon>Millerieae</taxon>
        <taxon>Smallanthus</taxon>
    </lineage>
</organism>